<dbReference type="InterPro" id="IPR054024">
    <property type="entry name" value="DUF6946"/>
</dbReference>
<gene>
    <name evidence="2" type="ORF">SDC9_44898</name>
</gene>
<dbReference type="AlphaFoldDB" id="A0A644W4Q6"/>
<evidence type="ECO:0000313" key="2">
    <source>
        <dbReference type="EMBL" id="MPL98691.1"/>
    </source>
</evidence>
<evidence type="ECO:0000259" key="1">
    <source>
        <dbReference type="Pfam" id="PF22187"/>
    </source>
</evidence>
<organism evidence="2">
    <name type="scientific">bioreactor metagenome</name>
    <dbReference type="NCBI Taxonomy" id="1076179"/>
    <lineage>
        <taxon>unclassified sequences</taxon>
        <taxon>metagenomes</taxon>
        <taxon>ecological metagenomes</taxon>
    </lineage>
</organism>
<name>A0A644W4Q6_9ZZZZ</name>
<proteinExistence type="predicted"/>
<dbReference type="Pfam" id="PF22187">
    <property type="entry name" value="DUF6946"/>
    <property type="match status" value="1"/>
</dbReference>
<comment type="caution">
    <text evidence="2">The sequence shown here is derived from an EMBL/GenBank/DDBJ whole genome shotgun (WGS) entry which is preliminary data.</text>
</comment>
<feature type="domain" description="DUF6946" evidence="1">
    <location>
        <begin position="7"/>
        <end position="221"/>
    </location>
</feature>
<accession>A0A644W4Q6</accession>
<dbReference type="EMBL" id="VSSQ01000623">
    <property type="protein sequence ID" value="MPL98691.1"/>
    <property type="molecule type" value="Genomic_DNA"/>
</dbReference>
<sequence>MGVIYVPSKGVSSWKELLADPTKHWKEGCSAIELAKAWEEASGFPHEVEQIFAKSGNDLFQDIEILYAFPEFKVSILGGSKASQNDLYVLAKGAKGTVVIMVEGKVREDFGPLVKEKVDKGQATKRLEFLRKKLAISDKKNIDNIHYQLLHRTASAILEAERVGAKAALMLVHSFDFNRTHFDDFAQFVSSYGVKAVPDKIIGPIIGKGSAMPVYVAWCSGGKLKAGKNSEVKSR</sequence>
<reference evidence="2" key="1">
    <citation type="submission" date="2019-08" db="EMBL/GenBank/DDBJ databases">
        <authorList>
            <person name="Kucharzyk K."/>
            <person name="Murdoch R.W."/>
            <person name="Higgins S."/>
            <person name="Loffler F."/>
        </authorList>
    </citation>
    <scope>NUCLEOTIDE SEQUENCE</scope>
</reference>
<protein>
    <recommendedName>
        <fullName evidence="1">DUF6946 domain-containing protein</fullName>
    </recommendedName>
</protein>